<dbReference type="Proteomes" id="UP000317935">
    <property type="component" value="Chromosome"/>
</dbReference>
<dbReference type="SUPFAM" id="SSF158682">
    <property type="entry name" value="TerB-like"/>
    <property type="match status" value="1"/>
</dbReference>
<dbReference type="InterPro" id="IPR007791">
    <property type="entry name" value="DjlA_N"/>
</dbReference>
<evidence type="ECO:0000313" key="3">
    <source>
        <dbReference type="Proteomes" id="UP000317935"/>
    </source>
</evidence>
<proteinExistence type="predicted"/>
<dbReference type="OrthoDB" id="9779889at2"/>
<evidence type="ECO:0000259" key="1">
    <source>
        <dbReference type="Pfam" id="PF05099"/>
    </source>
</evidence>
<organism evidence="2 3">
    <name type="scientific">Helicobacter suis</name>
    <dbReference type="NCBI Taxonomy" id="104628"/>
    <lineage>
        <taxon>Bacteria</taxon>
        <taxon>Pseudomonadati</taxon>
        <taxon>Campylobacterota</taxon>
        <taxon>Epsilonproteobacteria</taxon>
        <taxon>Campylobacterales</taxon>
        <taxon>Helicobacteraceae</taxon>
        <taxon>Helicobacter</taxon>
    </lineage>
</organism>
<feature type="domain" description="Co-chaperone DjlA N-terminal" evidence="1">
    <location>
        <begin position="90"/>
        <end position="171"/>
    </location>
</feature>
<protein>
    <submittedName>
        <fullName evidence="2">TerB domain-containing protein</fullName>
    </submittedName>
</protein>
<dbReference type="Pfam" id="PF05099">
    <property type="entry name" value="TerB"/>
    <property type="match status" value="1"/>
</dbReference>
<dbReference type="RefSeq" id="WP_006564875.1">
    <property type="nucleotide sequence ID" value="NZ_AP019774.1"/>
</dbReference>
<gene>
    <name evidence="2" type="ORF">SNTW_12250</name>
</gene>
<accession>A0A6J4D1A9</accession>
<dbReference type="AlphaFoldDB" id="A0A6J4D1A9"/>
<sequence length="250" mass="28458">MLEVVLILGVAVVLIYLYYTLQEYLKNPLKDPPEFNKPKEALEVYVLPNPLETLKASEAGVLASLMGSFTKHLEPTPLSQALLEVFLQDLSQIENKDLESLQEIYHSPPPPLDQICTQLLECGHGEYKKRLKWVEFLFVLAYSDGNLGTQEKEALLDVGAFLNLENVDFNNLYDGFANLKLEPLHLEPTQVSTILHGEKIDFKGFKALVQECYINVLEPKNWNKSYLPDTMKNLWQLEQAYNTLNSSLKA</sequence>
<dbReference type="EMBL" id="AP019774">
    <property type="protein sequence ID" value="BCD70580.1"/>
    <property type="molecule type" value="Genomic_DNA"/>
</dbReference>
<name>A0A6J4D1A9_9HELI</name>
<reference evidence="2 3" key="1">
    <citation type="submission" date="2019-06" db="EMBL/GenBank/DDBJ databases">
        <title>Complete genome sequence of Helicobacter suis SNTW101c.</title>
        <authorList>
            <person name="Rimbara E."/>
            <person name="Suzuki M."/>
            <person name="Matsui H."/>
            <person name="Nakamura M."/>
            <person name="Mori S."/>
            <person name="Shibayama K."/>
        </authorList>
    </citation>
    <scope>NUCLEOTIDE SEQUENCE [LARGE SCALE GENOMIC DNA]</scope>
    <source>
        <strain evidence="2 3">SNTW101c</strain>
    </source>
</reference>
<evidence type="ECO:0000313" key="2">
    <source>
        <dbReference type="EMBL" id="BCD70580.1"/>
    </source>
</evidence>
<dbReference type="InterPro" id="IPR029024">
    <property type="entry name" value="TerB-like"/>
</dbReference>